<evidence type="ECO:0000313" key="1">
    <source>
        <dbReference type="EMBL" id="AUT62800.1"/>
    </source>
</evidence>
<accession>A0A2I8ETH9</accession>
<organism evidence="1 2">
    <name type="scientific">Paraburkholderia terrae</name>
    <dbReference type="NCBI Taxonomy" id="311230"/>
    <lineage>
        <taxon>Bacteria</taxon>
        <taxon>Pseudomonadati</taxon>
        <taxon>Pseudomonadota</taxon>
        <taxon>Betaproteobacteria</taxon>
        <taxon>Burkholderiales</taxon>
        <taxon>Burkholderiaceae</taxon>
        <taxon>Paraburkholderia</taxon>
    </lineage>
</organism>
<proteinExistence type="predicted"/>
<name>A0A2I8ETH9_9BURK</name>
<dbReference type="EMBL" id="CP026112">
    <property type="protein sequence ID" value="AUT62800.1"/>
    <property type="molecule type" value="Genomic_DNA"/>
</dbReference>
<dbReference type="AlphaFoldDB" id="A0A2I8ETH9"/>
<evidence type="ECO:0000313" key="2">
    <source>
        <dbReference type="Proteomes" id="UP000243502"/>
    </source>
</evidence>
<evidence type="ECO:0008006" key="3">
    <source>
        <dbReference type="Google" id="ProtNLM"/>
    </source>
</evidence>
<reference evidence="1 2" key="1">
    <citation type="submission" date="2018-01" db="EMBL/GenBank/DDBJ databases">
        <title>Species boundaries and ecological features among Paraburkholderia terrae DSMZ17804T, P. hospita DSMZ17164T and P. caribensis DSMZ13236T.</title>
        <authorList>
            <person name="Pratama A.A."/>
        </authorList>
    </citation>
    <scope>NUCLEOTIDE SEQUENCE [LARGE SCALE GENOMIC DNA]</scope>
    <source>
        <strain evidence="1 2">DSM 17804</strain>
    </source>
</reference>
<dbReference type="Proteomes" id="UP000243502">
    <property type="component" value="Chromosome 2"/>
</dbReference>
<dbReference type="RefSeq" id="WP_042310783.1">
    <property type="nucleotide sequence ID" value="NZ_CP026112.1"/>
</dbReference>
<sequence length="195" mass="21301">MKNFAVSLLAACSAVVRAGVSHREVRPRVIPAVQLSADAGKHPSGDLPTKQVLVTYRSPLDFSLKVPEGWARRETLRSVEFADKYNRISVVVTSRTRPLTLDDVKLHEVQEVLQSGDDVHVSHVKVIWLPSGIAFVVTYASGSAGNPVINKATHFENARYLFSKNGKLATLTLSAPSGTDNAGHWQSMAESFGWH</sequence>
<protein>
    <recommendedName>
        <fullName evidence="3">Lipoprotein</fullName>
    </recommendedName>
</protein>
<dbReference type="KEGG" id="pter:C2L65_24730"/>
<dbReference type="OrthoDB" id="9102188at2"/>
<gene>
    <name evidence="1" type="ORF">C2L65_24730</name>
</gene>